<proteinExistence type="predicted"/>
<feature type="non-terminal residue" evidence="2">
    <location>
        <position position="1"/>
    </location>
</feature>
<accession>A0A426Y3Y1</accession>
<dbReference type="Proteomes" id="UP000287651">
    <property type="component" value="Unassembled WGS sequence"/>
</dbReference>
<evidence type="ECO:0000256" key="1">
    <source>
        <dbReference type="SAM" id="MobiDB-lite"/>
    </source>
</evidence>
<protein>
    <submittedName>
        <fullName evidence="2">Uncharacterized protein</fullName>
    </submittedName>
</protein>
<organism evidence="2 3">
    <name type="scientific">Ensete ventricosum</name>
    <name type="common">Abyssinian banana</name>
    <name type="synonym">Musa ensete</name>
    <dbReference type="NCBI Taxonomy" id="4639"/>
    <lineage>
        <taxon>Eukaryota</taxon>
        <taxon>Viridiplantae</taxon>
        <taxon>Streptophyta</taxon>
        <taxon>Embryophyta</taxon>
        <taxon>Tracheophyta</taxon>
        <taxon>Spermatophyta</taxon>
        <taxon>Magnoliopsida</taxon>
        <taxon>Liliopsida</taxon>
        <taxon>Zingiberales</taxon>
        <taxon>Musaceae</taxon>
        <taxon>Ensete</taxon>
    </lineage>
</organism>
<sequence>IATSWSVLGAHVFPTCRPPPSEGTGDGNAASRHVRDFEHFASPLELTAETWR</sequence>
<dbReference type="EMBL" id="AMZH03015261">
    <property type="protein sequence ID" value="RRT46340.1"/>
    <property type="molecule type" value="Genomic_DNA"/>
</dbReference>
<gene>
    <name evidence="2" type="ORF">B296_00036219</name>
</gene>
<name>A0A426Y3Y1_ENSVE</name>
<feature type="region of interest" description="Disordered" evidence="1">
    <location>
        <begin position="12"/>
        <end position="31"/>
    </location>
</feature>
<dbReference type="AlphaFoldDB" id="A0A426Y3Y1"/>
<evidence type="ECO:0000313" key="2">
    <source>
        <dbReference type="EMBL" id="RRT46340.1"/>
    </source>
</evidence>
<comment type="caution">
    <text evidence="2">The sequence shown here is derived from an EMBL/GenBank/DDBJ whole genome shotgun (WGS) entry which is preliminary data.</text>
</comment>
<evidence type="ECO:0000313" key="3">
    <source>
        <dbReference type="Proteomes" id="UP000287651"/>
    </source>
</evidence>
<reference evidence="2 3" key="1">
    <citation type="journal article" date="2014" name="Agronomy (Basel)">
        <title>A Draft Genome Sequence for Ensete ventricosum, the Drought-Tolerant Tree Against Hunger.</title>
        <authorList>
            <person name="Harrison J."/>
            <person name="Moore K.A."/>
            <person name="Paszkiewicz K."/>
            <person name="Jones T."/>
            <person name="Grant M."/>
            <person name="Ambacheew D."/>
            <person name="Muzemil S."/>
            <person name="Studholme D.J."/>
        </authorList>
    </citation>
    <scope>NUCLEOTIDE SEQUENCE [LARGE SCALE GENOMIC DNA]</scope>
</reference>